<evidence type="ECO:0000256" key="9">
    <source>
        <dbReference type="RuleBase" id="RU000488"/>
    </source>
</evidence>
<dbReference type="SUPFAM" id="SSF103506">
    <property type="entry name" value="Mitochondrial carrier"/>
    <property type="match status" value="1"/>
</dbReference>
<comment type="caution">
    <text evidence="10">The sequence shown here is derived from an EMBL/GenBank/DDBJ whole genome shotgun (WGS) entry which is preliminary data.</text>
</comment>
<keyword evidence="11" id="KW-1185">Reference proteome</keyword>
<dbReference type="InterPro" id="IPR018108">
    <property type="entry name" value="MCP_transmembrane"/>
</dbReference>
<dbReference type="AlphaFoldDB" id="A0AAV8WUE8"/>
<dbReference type="Pfam" id="PF00153">
    <property type="entry name" value="Mito_carr"/>
    <property type="match status" value="1"/>
</dbReference>
<evidence type="ECO:0000256" key="2">
    <source>
        <dbReference type="ARBA" id="ARBA00006375"/>
    </source>
</evidence>
<evidence type="ECO:0000256" key="3">
    <source>
        <dbReference type="ARBA" id="ARBA00022448"/>
    </source>
</evidence>
<keyword evidence="3 9" id="KW-0813">Transport</keyword>
<evidence type="ECO:0000256" key="1">
    <source>
        <dbReference type="ARBA" id="ARBA00004141"/>
    </source>
</evidence>
<comment type="similarity">
    <text evidence="2 9">Belongs to the mitochondrial carrier (TC 2.A.29) family.</text>
</comment>
<evidence type="ECO:0000313" key="10">
    <source>
        <dbReference type="EMBL" id="KAJ8929811.1"/>
    </source>
</evidence>
<accession>A0AAV8WUE8</accession>
<dbReference type="InterPro" id="IPR050391">
    <property type="entry name" value="Mito_Metabolite_Transporter"/>
</dbReference>
<organism evidence="10 11">
    <name type="scientific">Rhamnusium bicolor</name>
    <dbReference type="NCBI Taxonomy" id="1586634"/>
    <lineage>
        <taxon>Eukaryota</taxon>
        <taxon>Metazoa</taxon>
        <taxon>Ecdysozoa</taxon>
        <taxon>Arthropoda</taxon>
        <taxon>Hexapoda</taxon>
        <taxon>Insecta</taxon>
        <taxon>Pterygota</taxon>
        <taxon>Neoptera</taxon>
        <taxon>Endopterygota</taxon>
        <taxon>Coleoptera</taxon>
        <taxon>Polyphaga</taxon>
        <taxon>Cucujiformia</taxon>
        <taxon>Chrysomeloidea</taxon>
        <taxon>Cerambycidae</taxon>
        <taxon>Lepturinae</taxon>
        <taxon>Rhagiini</taxon>
        <taxon>Rhamnusium</taxon>
    </lineage>
</organism>
<evidence type="ECO:0000256" key="4">
    <source>
        <dbReference type="ARBA" id="ARBA00022692"/>
    </source>
</evidence>
<keyword evidence="6" id="KW-1133">Transmembrane helix</keyword>
<evidence type="ECO:0008006" key="12">
    <source>
        <dbReference type="Google" id="ProtNLM"/>
    </source>
</evidence>
<feature type="repeat" description="Solcar" evidence="8">
    <location>
        <begin position="1"/>
        <end position="74"/>
    </location>
</feature>
<evidence type="ECO:0000256" key="5">
    <source>
        <dbReference type="ARBA" id="ARBA00022737"/>
    </source>
</evidence>
<protein>
    <recommendedName>
        <fullName evidence="12">Mitochondrial carrier protein</fullName>
    </recommendedName>
</protein>
<dbReference type="PROSITE" id="PS50920">
    <property type="entry name" value="SOLCAR"/>
    <property type="match status" value="1"/>
</dbReference>
<proteinExistence type="inferred from homology"/>
<reference evidence="10" key="1">
    <citation type="journal article" date="2023" name="Insect Mol. Biol.">
        <title>Genome sequencing provides insights into the evolution of gene families encoding plant cell wall-degrading enzymes in longhorned beetles.</title>
        <authorList>
            <person name="Shin N.R."/>
            <person name="Okamura Y."/>
            <person name="Kirsch R."/>
            <person name="Pauchet Y."/>
        </authorList>
    </citation>
    <scope>NUCLEOTIDE SEQUENCE</scope>
    <source>
        <strain evidence="10">RBIC_L_NR</strain>
    </source>
</reference>
<keyword evidence="5" id="KW-0677">Repeat</keyword>
<dbReference type="PANTHER" id="PTHR45618">
    <property type="entry name" value="MITOCHONDRIAL DICARBOXYLATE CARRIER-RELATED"/>
    <property type="match status" value="1"/>
</dbReference>
<dbReference type="Proteomes" id="UP001162156">
    <property type="component" value="Unassembled WGS sequence"/>
</dbReference>
<gene>
    <name evidence="10" type="ORF">NQ314_017408</name>
</gene>
<evidence type="ECO:0000313" key="11">
    <source>
        <dbReference type="Proteomes" id="UP001162156"/>
    </source>
</evidence>
<name>A0AAV8WUE8_9CUCU</name>
<evidence type="ECO:0000256" key="6">
    <source>
        <dbReference type="ARBA" id="ARBA00022989"/>
    </source>
</evidence>
<evidence type="ECO:0000256" key="8">
    <source>
        <dbReference type="PROSITE-ProRule" id="PRU00282"/>
    </source>
</evidence>
<evidence type="ECO:0000256" key="7">
    <source>
        <dbReference type="ARBA" id="ARBA00023136"/>
    </source>
</evidence>
<dbReference type="InterPro" id="IPR023395">
    <property type="entry name" value="MCP_dom_sf"/>
</dbReference>
<dbReference type="Gene3D" id="1.50.40.10">
    <property type="entry name" value="Mitochondrial carrier domain"/>
    <property type="match status" value="1"/>
</dbReference>
<sequence length="85" mass="9714">MNGCICMLLTQPLDILKTRMMNAKPGEFNGLWDCIKFTSRGGPICFYKGFLPSFIRILPTTVLSLMFYEQLRQNFGYIPNKKAAV</sequence>
<comment type="subcellular location">
    <subcellularLocation>
        <location evidence="1">Membrane</location>
        <topology evidence="1">Multi-pass membrane protein</topology>
    </subcellularLocation>
</comment>
<keyword evidence="4 8" id="KW-0812">Transmembrane</keyword>
<dbReference type="EMBL" id="JANEYF010004857">
    <property type="protein sequence ID" value="KAJ8929811.1"/>
    <property type="molecule type" value="Genomic_DNA"/>
</dbReference>
<dbReference type="GO" id="GO:0016020">
    <property type="term" value="C:membrane"/>
    <property type="evidence" value="ECO:0007669"/>
    <property type="project" value="UniProtKB-SubCell"/>
</dbReference>
<keyword evidence="7 8" id="KW-0472">Membrane</keyword>